<feature type="domain" description="RING-type" evidence="5">
    <location>
        <begin position="12"/>
        <end position="54"/>
    </location>
</feature>
<dbReference type="Pfam" id="PF13445">
    <property type="entry name" value="zf-RING_UBOX"/>
    <property type="match status" value="1"/>
</dbReference>
<dbReference type="PANTHER" id="PTHR25462">
    <property type="entry name" value="BONUS, ISOFORM C-RELATED"/>
    <property type="match status" value="1"/>
</dbReference>
<dbReference type="PROSITE" id="PS00518">
    <property type="entry name" value="ZF_RING_1"/>
    <property type="match status" value="1"/>
</dbReference>
<accession>A0ABP0EZI5</accession>
<gene>
    <name evidence="6" type="ORF">CVLEPA_LOCUS633</name>
</gene>
<dbReference type="InterPro" id="IPR011990">
    <property type="entry name" value="TPR-like_helical_dom_sf"/>
</dbReference>
<comment type="caution">
    <text evidence="6">The sequence shown here is derived from an EMBL/GenBank/DDBJ whole genome shotgun (WGS) entry which is preliminary data.</text>
</comment>
<sequence length="396" mass="45531">MGTAVSFDEVSCPICLDTLQKPIGMLSCGHNFCHVCLVEYSRTSTTSLSCPTCRKVIHVDSNSVESFPRNWTVESMIERFSISNKEQPTTSSKGSVRFGGGRNLTSQESIQLQSLVEQDMKEKRFDDAIPILQRIVRSVEGYHKIYHVINLVQCLFETDQMEEANECCKELQSTLNSANFTFTAKDICKNCDVELLQLAEDFIEKDYTSSILFLRCAFKVECATLHSGKQKLDELRDTAFRMSNVAEEMSRRKNRNEFKSQFVFMDEIFEDMLRVTDVELKTKCKRLAWCLLNKAFCFYNNSFYSQSIEDNKQAILLMKAAFGDDAKFYRIVGICYNNLGVAYANDKQLMKEETAYLQAKHVYEAVTDFVSDDEKQSSIRLTENNLKRINDQYHNS</sequence>
<dbReference type="SMART" id="SM00184">
    <property type="entry name" value="RING"/>
    <property type="match status" value="1"/>
</dbReference>
<dbReference type="Gene3D" id="3.30.40.10">
    <property type="entry name" value="Zinc/RING finger domain, C3HC4 (zinc finger)"/>
    <property type="match status" value="1"/>
</dbReference>
<reference evidence="6 7" key="1">
    <citation type="submission" date="2024-02" db="EMBL/GenBank/DDBJ databases">
        <authorList>
            <person name="Daric V."/>
            <person name="Darras S."/>
        </authorList>
    </citation>
    <scope>NUCLEOTIDE SEQUENCE [LARGE SCALE GENOMIC DNA]</scope>
</reference>
<organism evidence="6 7">
    <name type="scientific">Clavelina lepadiformis</name>
    <name type="common">Light-bulb sea squirt</name>
    <name type="synonym">Ascidia lepadiformis</name>
    <dbReference type="NCBI Taxonomy" id="159417"/>
    <lineage>
        <taxon>Eukaryota</taxon>
        <taxon>Metazoa</taxon>
        <taxon>Chordata</taxon>
        <taxon>Tunicata</taxon>
        <taxon>Ascidiacea</taxon>
        <taxon>Aplousobranchia</taxon>
        <taxon>Clavelinidae</taxon>
        <taxon>Clavelina</taxon>
    </lineage>
</organism>
<dbReference type="Proteomes" id="UP001642483">
    <property type="component" value="Unassembled WGS sequence"/>
</dbReference>
<evidence type="ECO:0000259" key="5">
    <source>
        <dbReference type="PROSITE" id="PS50089"/>
    </source>
</evidence>
<dbReference type="InterPro" id="IPR027370">
    <property type="entry name" value="Znf-RING_euk"/>
</dbReference>
<evidence type="ECO:0000256" key="3">
    <source>
        <dbReference type="ARBA" id="ARBA00022833"/>
    </source>
</evidence>
<dbReference type="InterPro" id="IPR017907">
    <property type="entry name" value="Znf_RING_CS"/>
</dbReference>
<dbReference type="PROSITE" id="PS50089">
    <property type="entry name" value="ZF_RING_2"/>
    <property type="match status" value="1"/>
</dbReference>
<dbReference type="EMBL" id="CAWYQH010000001">
    <property type="protein sequence ID" value="CAK8671584.1"/>
    <property type="molecule type" value="Genomic_DNA"/>
</dbReference>
<evidence type="ECO:0000256" key="1">
    <source>
        <dbReference type="ARBA" id="ARBA00022723"/>
    </source>
</evidence>
<protein>
    <recommendedName>
        <fullName evidence="5">RING-type domain-containing protein</fullName>
    </recommendedName>
</protein>
<keyword evidence="7" id="KW-1185">Reference proteome</keyword>
<dbReference type="PANTHER" id="PTHR25462:SF296">
    <property type="entry name" value="MEIOTIC P26, ISOFORM F"/>
    <property type="match status" value="1"/>
</dbReference>
<evidence type="ECO:0000256" key="2">
    <source>
        <dbReference type="ARBA" id="ARBA00022771"/>
    </source>
</evidence>
<keyword evidence="2 4" id="KW-0863">Zinc-finger</keyword>
<keyword evidence="1" id="KW-0479">Metal-binding</keyword>
<dbReference type="InterPro" id="IPR001841">
    <property type="entry name" value="Znf_RING"/>
</dbReference>
<evidence type="ECO:0000256" key="4">
    <source>
        <dbReference type="PROSITE-ProRule" id="PRU00175"/>
    </source>
</evidence>
<name>A0ABP0EZI5_CLALP</name>
<evidence type="ECO:0000313" key="6">
    <source>
        <dbReference type="EMBL" id="CAK8671584.1"/>
    </source>
</evidence>
<proteinExistence type="predicted"/>
<dbReference type="InterPro" id="IPR047153">
    <property type="entry name" value="TRIM45/56/19-like"/>
</dbReference>
<keyword evidence="3" id="KW-0862">Zinc</keyword>
<dbReference type="SUPFAM" id="SSF57850">
    <property type="entry name" value="RING/U-box"/>
    <property type="match status" value="1"/>
</dbReference>
<dbReference type="InterPro" id="IPR013083">
    <property type="entry name" value="Znf_RING/FYVE/PHD"/>
</dbReference>
<dbReference type="SUPFAM" id="SSF48452">
    <property type="entry name" value="TPR-like"/>
    <property type="match status" value="1"/>
</dbReference>
<evidence type="ECO:0000313" key="7">
    <source>
        <dbReference type="Proteomes" id="UP001642483"/>
    </source>
</evidence>
<dbReference type="Gene3D" id="1.25.40.10">
    <property type="entry name" value="Tetratricopeptide repeat domain"/>
    <property type="match status" value="1"/>
</dbReference>